<name>A0ABT9YF31_9BACI</name>
<reference evidence="2 3" key="1">
    <citation type="submission" date="2023-07" db="EMBL/GenBank/DDBJ databases">
        <title>Genomic Encyclopedia of Type Strains, Phase IV (KMG-IV): sequencing the most valuable type-strain genomes for metagenomic binning, comparative biology and taxonomic classification.</title>
        <authorList>
            <person name="Goeker M."/>
        </authorList>
    </citation>
    <scope>NUCLEOTIDE SEQUENCE [LARGE SCALE GENOMIC DNA]</scope>
    <source>
        <strain evidence="2 3">DSM 19154</strain>
    </source>
</reference>
<gene>
    <name evidence="2" type="ORF">J2S05_000920</name>
</gene>
<dbReference type="Proteomes" id="UP001225034">
    <property type="component" value="Unassembled WGS sequence"/>
</dbReference>
<keyword evidence="1" id="KW-1133">Transmembrane helix</keyword>
<sequence length="45" mass="5022">MGNVNVVLHEFSMTDFMYDFSALSLTALVIFACLKVIKKKSLPAK</sequence>
<evidence type="ECO:0000256" key="1">
    <source>
        <dbReference type="SAM" id="Phobius"/>
    </source>
</evidence>
<feature type="transmembrane region" description="Helical" evidence="1">
    <location>
        <begin position="20"/>
        <end position="37"/>
    </location>
</feature>
<protein>
    <submittedName>
        <fullName evidence="2">Uncharacterized protein</fullName>
    </submittedName>
</protein>
<keyword evidence="1" id="KW-0812">Transmembrane</keyword>
<comment type="caution">
    <text evidence="2">The sequence shown here is derived from an EMBL/GenBank/DDBJ whole genome shotgun (WGS) entry which is preliminary data.</text>
</comment>
<evidence type="ECO:0000313" key="3">
    <source>
        <dbReference type="Proteomes" id="UP001225034"/>
    </source>
</evidence>
<organism evidence="2 3">
    <name type="scientific">Alkalicoccobacillus murimartini</name>
    <dbReference type="NCBI Taxonomy" id="171685"/>
    <lineage>
        <taxon>Bacteria</taxon>
        <taxon>Bacillati</taxon>
        <taxon>Bacillota</taxon>
        <taxon>Bacilli</taxon>
        <taxon>Bacillales</taxon>
        <taxon>Bacillaceae</taxon>
        <taxon>Alkalicoccobacillus</taxon>
    </lineage>
</organism>
<accession>A0ABT9YF31</accession>
<evidence type="ECO:0000313" key="2">
    <source>
        <dbReference type="EMBL" id="MDQ0206146.1"/>
    </source>
</evidence>
<dbReference type="EMBL" id="JAUSUA010000001">
    <property type="protein sequence ID" value="MDQ0206146.1"/>
    <property type="molecule type" value="Genomic_DNA"/>
</dbReference>
<keyword evidence="3" id="KW-1185">Reference proteome</keyword>
<dbReference type="RefSeq" id="WP_306980324.1">
    <property type="nucleotide sequence ID" value="NZ_JAUSUA010000001.1"/>
</dbReference>
<keyword evidence="1" id="KW-0472">Membrane</keyword>
<proteinExistence type="predicted"/>